<dbReference type="Proteomes" id="UP000027265">
    <property type="component" value="Unassembled WGS sequence"/>
</dbReference>
<dbReference type="GO" id="GO:0007059">
    <property type="term" value="P:chromosome segregation"/>
    <property type="evidence" value="ECO:0007669"/>
    <property type="project" value="TreeGrafter"/>
</dbReference>
<keyword evidence="6" id="KW-1185">Reference proteome</keyword>
<dbReference type="GO" id="GO:0007020">
    <property type="term" value="P:microtubule nucleation"/>
    <property type="evidence" value="ECO:0007669"/>
    <property type="project" value="TreeGrafter"/>
</dbReference>
<comment type="similarity">
    <text evidence="1">Belongs to the nudE family.</text>
</comment>
<accession>A0A067QLV5</accession>
<dbReference type="EMBL" id="KL197710">
    <property type="protein sequence ID" value="KDQ63621.1"/>
    <property type="molecule type" value="Genomic_DNA"/>
</dbReference>
<feature type="region of interest" description="Disordered" evidence="4">
    <location>
        <begin position="372"/>
        <end position="691"/>
    </location>
</feature>
<dbReference type="GO" id="GO:0047496">
    <property type="term" value="P:vesicle transport along microtubule"/>
    <property type="evidence" value="ECO:0007669"/>
    <property type="project" value="TreeGrafter"/>
</dbReference>
<protein>
    <recommendedName>
        <fullName evidence="7">NUDE domain-containing protein</fullName>
    </recommendedName>
</protein>
<feature type="region of interest" description="Disordered" evidence="4">
    <location>
        <begin position="206"/>
        <end position="235"/>
    </location>
</feature>
<feature type="compositionally biased region" description="Polar residues" evidence="4">
    <location>
        <begin position="211"/>
        <end position="220"/>
    </location>
</feature>
<dbReference type="InParanoid" id="A0A067QLV5"/>
<proteinExistence type="inferred from homology"/>
<organism evidence="5 6">
    <name type="scientific">Jaapia argillacea MUCL 33604</name>
    <dbReference type="NCBI Taxonomy" id="933084"/>
    <lineage>
        <taxon>Eukaryota</taxon>
        <taxon>Fungi</taxon>
        <taxon>Dikarya</taxon>
        <taxon>Basidiomycota</taxon>
        <taxon>Agaricomycotina</taxon>
        <taxon>Agaricomycetes</taxon>
        <taxon>Agaricomycetidae</taxon>
        <taxon>Jaapiales</taxon>
        <taxon>Jaapiaceae</taxon>
        <taxon>Jaapia</taxon>
    </lineage>
</organism>
<dbReference type="HOGENOM" id="CLU_027730_0_0_1"/>
<evidence type="ECO:0000256" key="2">
    <source>
        <dbReference type="ARBA" id="ARBA00023054"/>
    </source>
</evidence>
<evidence type="ECO:0000313" key="6">
    <source>
        <dbReference type="Proteomes" id="UP000027265"/>
    </source>
</evidence>
<feature type="compositionally biased region" description="Polar residues" evidence="4">
    <location>
        <begin position="375"/>
        <end position="410"/>
    </location>
</feature>
<dbReference type="OrthoDB" id="5877028at2759"/>
<sequence length="691" mass="74573">MTAVLSATDPLRRDRMMDDINYSHSSTDWRAKYIEVADMLAETRGELEDFQHSSKELEEELERELERTEKAQQELKVKVARAENERDEWKSKFMALQTTHNTTTTSLQRELDTLRHEHQKVKVQLRDLEMGNDDLERNERAVASSLADMESKYSRALEEKILLEHELLDKANMEEECQRFRDEIRDANEEIAILKDQLAAANSRGSIMGTDITTPASSVAPSDEDLLRTAPPPDLQLADLLPSAEEARVSIDSGIARSSISSESSSRHSAFLSRAGFNPSKSTILAPHSSSPSSITRSTTLPPPGSRLTPRSTSLRPTFGTRTSSNTTTSTAGSATLTASRSKGVQMVSEMRARVKNLEQKIHTRVPRLRMGSVSGRNPLSPSASSHIVNHASPTPSTSTPLFLRSSTSRRSAESMENEKKRVASPVDSSGWVLIMEDSPTPIKNKDAEKDRNRNSSPSAPSAFRHASSNSGALESPTLAVASKGQHALSRSTMGSGIKRPASRVSTTTDCRSTSASTSATTSSIPTPSSRPSTPTFLPVPTSSLYHHAGAGLKRSTGPGAGPYSQAKRSSLGTSNNAKSPTDSTFSHRDRPTMMPPPPRPDSTASSSSGIASSNGHGTLNTEKTLPTFPHSNITIRSKIPASGSSSSVLSKSRIGRPSGGRKSAGSDTEGFLSVDKGRPRSGSTDGRRLS</sequence>
<feature type="compositionally biased region" description="Low complexity" evidence="4">
    <location>
        <begin position="602"/>
        <end position="614"/>
    </location>
</feature>
<evidence type="ECO:0000256" key="4">
    <source>
        <dbReference type="SAM" id="MobiDB-lite"/>
    </source>
</evidence>
<feature type="coiled-coil region" evidence="3">
    <location>
        <begin position="40"/>
        <end position="204"/>
    </location>
</feature>
<feature type="region of interest" description="Disordered" evidence="4">
    <location>
        <begin position="278"/>
        <end position="345"/>
    </location>
</feature>
<dbReference type="Gene3D" id="6.10.250.1080">
    <property type="match status" value="1"/>
</dbReference>
<feature type="compositionally biased region" description="Polar residues" evidence="4">
    <location>
        <begin position="615"/>
        <end position="636"/>
    </location>
</feature>
<dbReference type="PANTHER" id="PTHR10921:SF1">
    <property type="entry name" value="NUCLEAR DISTRIBUTION PROTEIN NUDE HOMOLOG"/>
    <property type="match status" value="1"/>
</dbReference>
<keyword evidence="2 3" id="KW-0175">Coiled coil</keyword>
<gene>
    <name evidence="5" type="ORF">JAAARDRAFT_29646</name>
</gene>
<dbReference type="GO" id="GO:0008017">
    <property type="term" value="F:microtubule binding"/>
    <property type="evidence" value="ECO:0007669"/>
    <property type="project" value="InterPro"/>
</dbReference>
<feature type="compositionally biased region" description="Basic and acidic residues" evidence="4">
    <location>
        <begin position="444"/>
        <end position="454"/>
    </location>
</feature>
<dbReference type="GO" id="GO:0051642">
    <property type="term" value="P:centrosome localization"/>
    <property type="evidence" value="ECO:0007669"/>
    <property type="project" value="TreeGrafter"/>
</dbReference>
<feature type="compositionally biased region" description="Basic and acidic residues" evidence="4">
    <location>
        <begin position="411"/>
        <end position="422"/>
    </location>
</feature>
<dbReference type="STRING" id="933084.A0A067QLV5"/>
<dbReference type="PANTHER" id="PTHR10921">
    <property type="entry name" value="NUCLEAR DISTRIBUTION PROTEIN NUDE HOMOLOG 1"/>
    <property type="match status" value="1"/>
</dbReference>
<evidence type="ECO:0000313" key="5">
    <source>
        <dbReference type="EMBL" id="KDQ63621.1"/>
    </source>
</evidence>
<dbReference type="GO" id="GO:0005871">
    <property type="term" value="C:kinesin complex"/>
    <property type="evidence" value="ECO:0007669"/>
    <property type="project" value="TreeGrafter"/>
</dbReference>
<feature type="compositionally biased region" description="Low complexity" evidence="4">
    <location>
        <begin position="318"/>
        <end position="342"/>
    </location>
</feature>
<feature type="compositionally biased region" description="Low complexity" evidence="4">
    <location>
        <begin position="643"/>
        <end position="653"/>
    </location>
</feature>
<dbReference type="GO" id="GO:0000776">
    <property type="term" value="C:kinetochore"/>
    <property type="evidence" value="ECO:0007669"/>
    <property type="project" value="TreeGrafter"/>
</dbReference>
<reference evidence="6" key="1">
    <citation type="journal article" date="2014" name="Proc. Natl. Acad. Sci. U.S.A.">
        <title>Extensive sampling of basidiomycete genomes demonstrates inadequacy of the white-rot/brown-rot paradigm for wood decay fungi.</title>
        <authorList>
            <person name="Riley R."/>
            <person name="Salamov A.A."/>
            <person name="Brown D.W."/>
            <person name="Nagy L.G."/>
            <person name="Floudas D."/>
            <person name="Held B.W."/>
            <person name="Levasseur A."/>
            <person name="Lombard V."/>
            <person name="Morin E."/>
            <person name="Otillar R."/>
            <person name="Lindquist E.A."/>
            <person name="Sun H."/>
            <person name="LaButti K.M."/>
            <person name="Schmutz J."/>
            <person name="Jabbour D."/>
            <person name="Luo H."/>
            <person name="Baker S.E."/>
            <person name="Pisabarro A.G."/>
            <person name="Walton J.D."/>
            <person name="Blanchette R.A."/>
            <person name="Henrissat B."/>
            <person name="Martin F."/>
            <person name="Cullen D."/>
            <person name="Hibbett D.S."/>
            <person name="Grigoriev I.V."/>
        </authorList>
    </citation>
    <scope>NUCLEOTIDE SEQUENCE [LARGE SCALE GENOMIC DNA]</scope>
    <source>
        <strain evidence="6">MUCL 33604</strain>
    </source>
</reference>
<evidence type="ECO:0000256" key="3">
    <source>
        <dbReference type="SAM" id="Coils"/>
    </source>
</evidence>
<dbReference type="GO" id="GO:0000132">
    <property type="term" value="P:establishment of mitotic spindle orientation"/>
    <property type="evidence" value="ECO:0007669"/>
    <property type="project" value="TreeGrafter"/>
</dbReference>
<feature type="compositionally biased region" description="Low complexity" evidence="4">
    <location>
        <begin position="506"/>
        <end position="536"/>
    </location>
</feature>
<dbReference type="InterPro" id="IPR033494">
    <property type="entry name" value="NUDE"/>
</dbReference>
<dbReference type="AlphaFoldDB" id="A0A067QLV5"/>
<name>A0A067QLV5_9AGAM</name>
<feature type="compositionally biased region" description="Polar residues" evidence="4">
    <location>
        <begin position="567"/>
        <end position="585"/>
    </location>
</feature>
<evidence type="ECO:0000256" key="1">
    <source>
        <dbReference type="ARBA" id="ARBA00007429"/>
    </source>
</evidence>
<feature type="compositionally biased region" description="Low complexity" evidence="4">
    <location>
        <begin position="282"/>
        <end position="300"/>
    </location>
</feature>
<evidence type="ECO:0008006" key="7">
    <source>
        <dbReference type="Google" id="ProtNLM"/>
    </source>
</evidence>